<keyword evidence="1" id="KW-0472">Membrane</keyword>
<dbReference type="InterPro" id="IPR001173">
    <property type="entry name" value="Glyco_trans_2-like"/>
</dbReference>
<dbReference type="SUPFAM" id="SSF53448">
    <property type="entry name" value="Nucleotide-diphospho-sugar transferases"/>
    <property type="match status" value="1"/>
</dbReference>
<dbReference type="Proteomes" id="UP000184526">
    <property type="component" value="Unassembled WGS sequence"/>
</dbReference>
<dbReference type="PANTHER" id="PTHR22916">
    <property type="entry name" value="GLYCOSYLTRANSFERASE"/>
    <property type="match status" value="1"/>
</dbReference>
<keyword evidence="4" id="KW-1185">Reference proteome</keyword>
<dbReference type="GO" id="GO:0016740">
    <property type="term" value="F:transferase activity"/>
    <property type="evidence" value="ECO:0007669"/>
    <property type="project" value="UniProtKB-KW"/>
</dbReference>
<protein>
    <submittedName>
        <fullName evidence="3">Glycosyltransferase, catalytic subunit of cellulose synthase and poly-beta-1,6-N-acetylglucosamine synthase</fullName>
    </submittedName>
</protein>
<reference evidence="3 4" key="1">
    <citation type="submission" date="2016-11" db="EMBL/GenBank/DDBJ databases">
        <authorList>
            <person name="Jaros S."/>
            <person name="Januszkiewicz K."/>
            <person name="Wedrychowicz H."/>
        </authorList>
    </citation>
    <scope>NUCLEOTIDE SEQUENCE [LARGE SCALE GENOMIC DNA]</scope>
    <source>
        <strain evidence="3 4">DSM 3089</strain>
    </source>
</reference>
<feature type="transmembrane region" description="Helical" evidence="1">
    <location>
        <begin position="252"/>
        <end position="270"/>
    </location>
</feature>
<dbReference type="OrthoDB" id="9766971at2"/>
<dbReference type="Gene3D" id="3.90.550.10">
    <property type="entry name" value="Spore Coat Polysaccharide Biosynthesis Protein SpsA, Chain A"/>
    <property type="match status" value="1"/>
</dbReference>
<keyword evidence="1" id="KW-0812">Transmembrane</keyword>
<organism evidence="3 4">
    <name type="scientific">Clostridium collagenovorans DSM 3089</name>
    <dbReference type="NCBI Taxonomy" id="1121306"/>
    <lineage>
        <taxon>Bacteria</taxon>
        <taxon>Bacillati</taxon>
        <taxon>Bacillota</taxon>
        <taxon>Clostridia</taxon>
        <taxon>Eubacteriales</taxon>
        <taxon>Clostridiaceae</taxon>
        <taxon>Clostridium</taxon>
    </lineage>
</organism>
<dbReference type="AlphaFoldDB" id="A0A1M5X3D2"/>
<dbReference type="Pfam" id="PF00535">
    <property type="entry name" value="Glycos_transf_2"/>
    <property type="match status" value="1"/>
</dbReference>
<evidence type="ECO:0000313" key="4">
    <source>
        <dbReference type="Proteomes" id="UP000184526"/>
    </source>
</evidence>
<sequence length="333" mass="38801">MEYSKYPFVTAIIVFRNEEKYIERCFKSFIEQSYFKDKYEIILIDGESDDNSNYIIEKLIEKNNSGVEIRYYKNPKRSLASGWNMAIKSAKGEYVVRIDAHGYADKDFIKNSVDTMLNMNDVACVGGSLNTECYTGMGKRIAMVLSSPFGVGNSKFRYSQKAEYVDTVAFGLYRKSIFDKVGYFDENLKRNQDNDMHRRIKEAGYKFYLNPSIKSTYISRDSVKGFLNQAWQNGKWNMKVLRNGFKTLNLRHIIPLMFVLNIILLLMLGIKIKIMRYILIFIIILHFILGIIFSIYKTNRLLDIVLMPIMFISLHISYGLGSIRGLFELIRKK</sequence>
<name>A0A1M5X3D2_9CLOT</name>
<dbReference type="RefSeq" id="WP_072831855.1">
    <property type="nucleotide sequence ID" value="NZ_FQXP01000007.1"/>
</dbReference>
<gene>
    <name evidence="3" type="ORF">SAMN02745196_01968</name>
</gene>
<dbReference type="CDD" id="cd02525">
    <property type="entry name" value="Succinoglycan_BP_ExoA"/>
    <property type="match status" value="1"/>
</dbReference>
<dbReference type="PANTHER" id="PTHR22916:SF71">
    <property type="entry name" value="GLYCOSYL TRANSFERASE"/>
    <property type="match status" value="1"/>
</dbReference>
<proteinExistence type="predicted"/>
<dbReference type="InterPro" id="IPR029044">
    <property type="entry name" value="Nucleotide-diphossugar_trans"/>
</dbReference>
<dbReference type="EMBL" id="FQXP01000007">
    <property type="protein sequence ID" value="SHH94319.1"/>
    <property type="molecule type" value="Genomic_DNA"/>
</dbReference>
<evidence type="ECO:0000256" key="1">
    <source>
        <dbReference type="SAM" id="Phobius"/>
    </source>
</evidence>
<dbReference type="STRING" id="1121306.SAMN02745196_01968"/>
<feature type="transmembrane region" description="Helical" evidence="1">
    <location>
        <begin position="277"/>
        <end position="296"/>
    </location>
</feature>
<evidence type="ECO:0000313" key="3">
    <source>
        <dbReference type="EMBL" id="SHH94319.1"/>
    </source>
</evidence>
<accession>A0A1M5X3D2</accession>
<keyword evidence="1" id="KW-1133">Transmembrane helix</keyword>
<keyword evidence="3" id="KW-0808">Transferase</keyword>
<feature type="domain" description="Glycosyltransferase 2-like" evidence="2">
    <location>
        <begin position="11"/>
        <end position="181"/>
    </location>
</feature>
<feature type="transmembrane region" description="Helical" evidence="1">
    <location>
        <begin position="302"/>
        <end position="327"/>
    </location>
</feature>
<evidence type="ECO:0000259" key="2">
    <source>
        <dbReference type="Pfam" id="PF00535"/>
    </source>
</evidence>